<feature type="compositionally biased region" description="Basic and acidic residues" evidence="1">
    <location>
        <begin position="45"/>
        <end position="54"/>
    </location>
</feature>
<dbReference type="AlphaFoldDB" id="A0A0L8V5F3"/>
<keyword evidence="3" id="KW-1185">Reference proteome</keyword>
<protein>
    <submittedName>
        <fullName evidence="2">Uncharacterized protein</fullName>
    </submittedName>
</protein>
<dbReference type="EMBL" id="LGIA01000181">
    <property type="protein sequence ID" value="KOH43654.1"/>
    <property type="molecule type" value="Genomic_DNA"/>
</dbReference>
<evidence type="ECO:0000256" key="1">
    <source>
        <dbReference type="SAM" id="MobiDB-lite"/>
    </source>
</evidence>
<accession>A0A0L8V5F3</accession>
<gene>
    <name evidence="2" type="ORF">NC99_35740</name>
</gene>
<organism evidence="2 3">
    <name type="scientific">Sunxiuqinia dokdonensis</name>
    <dbReference type="NCBI Taxonomy" id="1409788"/>
    <lineage>
        <taxon>Bacteria</taxon>
        <taxon>Pseudomonadati</taxon>
        <taxon>Bacteroidota</taxon>
        <taxon>Bacteroidia</taxon>
        <taxon>Marinilabiliales</taxon>
        <taxon>Prolixibacteraceae</taxon>
        <taxon>Sunxiuqinia</taxon>
    </lineage>
</organism>
<sequence length="54" mass="5516">MGAGGLRQVSPGCGAKRNKRGDSCRAVQPGSGVKPSEKATGFVRGSERIKEAVS</sequence>
<feature type="region of interest" description="Disordered" evidence="1">
    <location>
        <begin position="1"/>
        <end position="54"/>
    </location>
</feature>
<comment type="caution">
    <text evidence="2">The sequence shown here is derived from an EMBL/GenBank/DDBJ whole genome shotgun (WGS) entry which is preliminary data.</text>
</comment>
<proteinExistence type="predicted"/>
<name>A0A0L8V5F3_9BACT</name>
<evidence type="ECO:0000313" key="3">
    <source>
        <dbReference type="Proteomes" id="UP000036958"/>
    </source>
</evidence>
<dbReference type="Proteomes" id="UP000036958">
    <property type="component" value="Unassembled WGS sequence"/>
</dbReference>
<reference evidence="3" key="1">
    <citation type="submission" date="2015-07" db="EMBL/GenBank/DDBJ databases">
        <title>Genome sequencing of Sunxiuqinia dokdonensis strain SK.</title>
        <authorList>
            <person name="Ahn S."/>
            <person name="Kim B.-C."/>
        </authorList>
    </citation>
    <scope>NUCLEOTIDE SEQUENCE [LARGE SCALE GENOMIC DNA]</scope>
    <source>
        <strain evidence="3">SK</strain>
    </source>
</reference>
<evidence type="ECO:0000313" key="2">
    <source>
        <dbReference type="EMBL" id="KOH43654.1"/>
    </source>
</evidence>